<organism evidence="7 8">
    <name type="scientific">Pseudorhodoplanes sinuspersici</name>
    <dbReference type="NCBI Taxonomy" id="1235591"/>
    <lineage>
        <taxon>Bacteria</taxon>
        <taxon>Pseudomonadati</taxon>
        <taxon>Pseudomonadota</taxon>
        <taxon>Alphaproteobacteria</taxon>
        <taxon>Hyphomicrobiales</taxon>
        <taxon>Pseudorhodoplanes</taxon>
    </lineage>
</organism>
<dbReference type="AlphaFoldDB" id="A0A1W6ZNY7"/>
<dbReference type="OrthoDB" id="8969999at2"/>
<evidence type="ECO:0000313" key="8">
    <source>
        <dbReference type="Proteomes" id="UP000194137"/>
    </source>
</evidence>
<evidence type="ECO:0000256" key="4">
    <source>
        <dbReference type="ARBA" id="ARBA00022692"/>
    </source>
</evidence>
<accession>A0A1W6ZNY7</accession>
<dbReference type="PANTHER" id="PTHR33567:SF3">
    <property type="entry name" value="CHROMATE ION TRANSPORTER (EUROFUNG)"/>
    <property type="match status" value="1"/>
</dbReference>
<evidence type="ECO:0000256" key="5">
    <source>
        <dbReference type="ARBA" id="ARBA00022989"/>
    </source>
</evidence>
<keyword evidence="6" id="KW-0472">Membrane</keyword>
<proteinExistence type="inferred from homology"/>
<dbReference type="RefSeq" id="WP_086087490.1">
    <property type="nucleotide sequence ID" value="NZ_CP021112.1"/>
</dbReference>
<dbReference type="NCBIfam" id="TIGR00937">
    <property type="entry name" value="2A51"/>
    <property type="match status" value="1"/>
</dbReference>
<comment type="subcellular location">
    <subcellularLocation>
        <location evidence="1">Cell membrane</location>
        <topology evidence="1">Multi-pass membrane protein</topology>
    </subcellularLocation>
</comment>
<keyword evidence="4" id="KW-0812">Transmembrane</keyword>
<sequence length="445" mass="47311">MTAAEQTAPGIVPTPSFSEALRVWFKIGCLSFGGPAGQIAMMHRIAVDEKKWIDEPRFLHALNFSMLLPGPEATQLATYIGWLLHGVRGGLVAGILFVLPGALFMLGLSLLYALGRGFPVIDGALFGIKAAVLVIVVEALIRIGRRALKTQFLVMLAALGFIGIFFFDLPFPLIVIVSALVGYVVARRSPAMLGLSVETEATPAPVAGRWRQSLVAIVVGLVLWWAPVALALVLLGQHHVLVGIGTFFSKLAVVSFGGAYALMAYMAQQVVETNGWMTAAEMVDGLGLAETTPGPLILVTQFVGFLAAFRDAAPFTPLTAGLLGAAMTTWVIFVPSMLWIFAGASYVEQLRSNKALSGALAAITAAVVGVILNLSLWFALHVLFGKVQEMHSWIVRWYAVDVSTLDVAAAGLAIIAGLLAFVFHFGLISTIVVMAVLGVAVKMLL</sequence>
<keyword evidence="8" id="KW-1185">Reference proteome</keyword>
<keyword evidence="3" id="KW-1003">Cell membrane</keyword>
<dbReference type="EMBL" id="CP021112">
    <property type="protein sequence ID" value="ARP99081.1"/>
    <property type="molecule type" value="Genomic_DNA"/>
</dbReference>
<gene>
    <name evidence="7" type="ORF">CAK95_08285</name>
</gene>
<dbReference type="STRING" id="1235591.CAK95_08285"/>
<dbReference type="KEGG" id="psin:CAK95_08285"/>
<dbReference type="Proteomes" id="UP000194137">
    <property type="component" value="Chromosome"/>
</dbReference>
<name>A0A1W6ZNY7_9HYPH</name>
<comment type="similarity">
    <text evidence="2">Belongs to the chromate ion transporter (CHR) (TC 2.A.51) family.</text>
</comment>
<protein>
    <submittedName>
        <fullName evidence="7">Chromate transporter</fullName>
    </submittedName>
</protein>
<evidence type="ECO:0000256" key="6">
    <source>
        <dbReference type="ARBA" id="ARBA00023136"/>
    </source>
</evidence>
<reference evidence="7 8" key="1">
    <citation type="submission" date="2017-05" db="EMBL/GenBank/DDBJ databases">
        <title>Full genome sequence of Pseudorhodoplanes sinuspersici.</title>
        <authorList>
            <person name="Dastgheib S.M.M."/>
            <person name="Shavandi M."/>
            <person name="Tirandaz H."/>
        </authorList>
    </citation>
    <scope>NUCLEOTIDE SEQUENCE [LARGE SCALE GENOMIC DNA]</scope>
    <source>
        <strain evidence="7 8">RIPI110</strain>
    </source>
</reference>
<dbReference type="GO" id="GO:0015109">
    <property type="term" value="F:chromate transmembrane transporter activity"/>
    <property type="evidence" value="ECO:0007669"/>
    <property type="project" value="InterPro"/>
</dbReference>
<evidence type="ECO:0000313" key="7">
    <source>
        <dbReference type="EMBL" id="ARP99081.1"/>
    </source>
</evidence>
<dbReference type="PANTHER" id="PTHR33567">
    <property type="entry name" value="CHROMATE ION TRANSPORTER (EUROFUNG)"/>
    <property type="match status" value="1"/>
</dbReference>
<evidence type="ECO:0000256" key="3">
    <source>
        <dbReference type="ARBA" id="ARBA00022475"/>
    </source>
</evidence>
<evidence type="ECO:0000256" key="2">
    <source>
        <dbReference type="ARBA" id="ARBA00005262"/>
    </source>
</evidence>
<dbReference type="GO" id="GO:0005886">
    <property type="term" value="C:plasma membrane"/>
    <property type="evidence" value="ECO:0007669"/>
    <property type="project" value="UniProtKB-SubCell"/>
</dbReference>
<dbReference type="Pfam" id="PF02417">
    <property type="entry name" value="Chromate_transp"/>
    <property type="match status" value="2"/>
</dbReference>
<keyword evidence="5" id="KW-1133">Transmembrane helix</keyword>
<dbReference type="PIRSF" id="PIRSF004810">
    <property type="entry name" value="ChrA"/>
    <property type="match status" value="1"/>
</dbReference>
<evidence type="ECO:0000256" key="1">
    <source>
        <dbReference type="ARBA" id="ARBA00004651"/>
    </source>
</evidence>
<dbReference type="InterPro" id="IPR014047">
    <property type="entry name" value="Chr_Tranpt_l_chain"/>
</dbReference>
<dbReference type="InterPro" id="IPR003370">
    <property type="entry name" value="Chromate_transpt"/>
</dbReference>